<name>A0A8H6S3T1_9AGAR</name>
<accession>A0A8H6S3T1</accession>
<sequence>MATRPSSFAHYVSSRDAMQLEAAPPLISLARALSLPHDRDGLAANRWLGEHADRRKASHSEAEKSKTTTGERLVDALRGAVQRREMRMREEGVDEVKFCFKISSSGQESSTEAMQVPDGWPWPTPLPHELADASNTLPVVPARNVPAQTAVLDSDVAMVSVVPRVDRAAERFERQEAMIENLHERVHDLLEDRKEMKERYEELLTATKELQEMHDELKRANEELSGANASLQMKLSELASKGSVDPREATMPGQTVSPAVDPERRLYLEFMASLPSPPPTRPAFRELQSVLPRVRDWYRVAKQEGNSGSTRAFLLLAGRTVWCDDTQKTHALAFAPQVFLCYSGLGRAPEWLPSGEMARRVGEEVELFVALRPGKESDIVIEDARDDAVYYAGVYKVHSLRSVHEPGSAVPPDVSMYHFLRAMNVDVEIPGDMSRRQLREILRKALPEGEDELPGVECFGLQCIGFDAGLYETLRTQAAVCGVKRCASEAGVDGGIVGGRTRRRVKG</sequence>
<organism evidence="2 3">
    <name type="scientific">Mycena indigotica</name>
    <dbReference type="NCBI Taxonomy" id="2126181"/>
    <lineage>
        <taxon>Eukaryota</taxon>
        <taxon>Fungi</taxon>
        <taxon>Dikarya</taxon>
        <taxon>Basidiomycota</taxon>
        <taxon>Agaricomycotina</taxon>
        <taxon>Agaricomycetes</taxon>
        <taxon>Agaricomycetidae</taxon>
        <taxon>Agaricales</taxon>
        <taxon>Marasmiineae</taxon>
        <taxon>Mycenaceae</taxon>
        <taxon>Mycena</taxon>
    </lineage>
</organism>
<keyword evidence="1" id="KW-0175">Coiled coil</keyword>
<gene>
    <name evidence="2" type="ORF">MIND_01247100</name>
</gene>
<feature type="coiled-coil region" evidence="1">
    <location>
        <begin position="165"/>
        <end position="241"/>
    </location>
</feature>
<evidence type="ECO:0000313" key="3">
    <source>
        <dbReference type="Proteomes" id="UP000636479"/>
    </source>
</evidence>
<dbReference type="EMBL" id="JACAZF010000012">
    <property type="protein sequence ID" value="KAF7292198.1"/>
    <property type="molecule type" value="Genomic_DNA"/>
</dbReference>
<evidence type="ECO:0000313" key="2">
    <source>
        <dbReference type="EMBL" id="KAF7292198.1"/>
    </source>
</evidence>
<dbReference type="Proteomes" id="UP000636479">
    <property type="component" value="Unassembled WGS sequence"/>
</dbReference>
<protein>
    <submittedName>
        <fullName evidence="2">Uncharacterized protein</fullName>
    </submittedName>
</protein>
<reference evidence="2" key="1">
    <citation type="submission" date="2020-05" db="EMBL/GenBank/DDBJ databases">
        <title>Mycena genomes resolve the evolution of fungal bioluminescence.</title>
        <authorList>
            <person name="Tsai I.J."/>
        </authorList>
    </citation>
    <scope>NUCLEOTIDE SEQUENCE</scope>
    <source>
        <strain evidence="2">171206Taipei</strain>
    </source>
</reference>
<dbReference type="OrthoDB" id="3060478at2759"/>
<comment type="caution">
    <text evidence="2">The sequence shown here is derived from an EMBL/GenBank/DDBJ whole genome shotgun (WGS) entry which is preliminary data.</text>
</comment>
<dbReference type="GeneID" id="59351473"/>
<dbReference type="RefSeq" id="XP_037214925.1">
    <property type="nucleotide sequence ID" value="XM_037368957.1"/>
</dbReference>
<dbReference type="AlphaFoldDB" id="A0A8H6S3T1"/>
<keyword evidence="3" id="KW-1185">Reference proteome</keyword>
<evidence type="ECO:0000256" key="1">
    <source>
        <dbReference type="SAM" id="Coils"/>
    </source>
</evidence>
<proteinExistence type="predicted"/>